<evidence type="ECO:0000313" key="8">
    <source>
        <dbReference type="EMBL" id="KAB2575243.1"/>
    </source>
</evidence>
<comment type="catalytic activity">
    <reaction evidence="5">
        <text>[(1-&gt;4)-beta-D-glucosyl]n+m + reduced acceptor + O2 = 4-dehydro-beta-D-glucosyl-[(1-&gt;4)-beta-D-glucosyl]n-1 + [(1-&gt;4)-beta-D-glucosyl]m + acceptor + H2O.</text>
        <dbReference type="EC" id="1.14.99.56"/>
    </reaction>
</comment>
<name>A0A5N5DBK5_9PEZI</name>
<evidence type="ECO:0000256" key="1">
    <source>
        <dbReference type="ARBA" id="ARBA00001973"/>
    </source>
</evidence>
<dbReference type="OrthoDB" id="3496539at2759"/>
<comment type="function">
    <text evidence="5">Lytic polysaccharide monooxygenase (LMPO) that depolymerizes crystalline and amorphous polysaccharides via the oxidation of scissile alpha- or beta-(1-4)-glycosidic bonds, yielding C1 and/or C4 oxidation products. Catalysis by LPMOs requires the reduction of the active-site copper from Cu(II) to Cu(I) by a reducing agent and H(2)O(2) or O(2) as a cosubstrate.</text>
</comment>
<dbReference type="AlphaFoldDB" id="A0A5N5DBK5"/>
<sequence length="367" mass="39041">MKFSPVLAVALSTWSIPCSAHYFFPHLIVDGNFTGYFEYVRETTQGYMPQKGMYESTDFRCNTGSQDFASKTLVYDVQAGAELGFGTDFNALIEHPGPLSVYLSRAPGDVRDYDGSGDWFKIYELGPLPGWTADGSIEWGVTGLGNFTFTLPSQTPAGQYLVRIEHIALHGAGEFGGAEFYYNCAQINVLGESTATPEPTVKIPGVYNGSEPGILFYMYRPDLNYTIPGPAVWPSANGNTTIEQAATTTGSGFATQMPASTTPTSSVFVSAPSSFVAPYPFSNNTAAINATSTDSSYEPVTTVLPSFSVTAADAAAGVPLLETVVVTQYVTSLQQSGSGIPTATECPDYTVTVTESSIVTVTVNVAN</sequence>
<keyword evidence="9" id="KW-1185">Reference proteome</keyword>
<reference evidence="8 9" key="1">
    <citation type="journal article" date="2019" name="Sci. Rep.">
        <title>A multi-omics analysis of the grapevine pathogen Lasiodiplodia theobromae reveals that temperature affects the expression of virulence- and pathogenicity-related genes.</title>
        <authorList>
            <person name="Felix C."/>
            <person name="Meneses R."/>
            <person name="Goncalves M.F.M."/>
            <person name="Tilleman L."/>
            <person name="Duarte A.S."/>
            <person name="Jorrin-Novo J.V."/>
            <person name="Van de Peer Y."/>
            <person name="Deforce D."/>
            <person name="Van Nieuwerburgh F."/>
            <person name="Esteves A.C."/>
            <person name="Alves A."/>
        </authorList>
    </citation>
    <scope>NUCLEOTIDE SEQUENCE [LARGE SCALE GENOMIC DNA]</scope>
    <source>
        <strain evidence="8 9">LA-SOL3</strain>
    </source>
</reference>
<protein>
    <recommendedName>
        <fullName evidence="5">AA9 family lytic polysaccharide monooxygenase</fullName>
        <ecNumber evidence="5">1.14.99.56</ecNumber>
    </recommendedName>
    <alternativeName>
        <fullName evidence="5">Endo-beta-1,4-glucanase</fullName>
    </alternativeName>
    <alternativeName>
        <fullName evidence="5">Glycosyl hydrolase 61 family protein</fullName>
    </alternativeName>
</protein>
<dbReference type="InterPro" id="IPR005103">
    <property type="entry name" value="AA9_LPMO"/>
</dbReference>
<organism evidence="8 9">
    <name type="scientific">Lasiodiplodia theobromae</name>
    <dbReference type="NCBI Taxonomy" id="45133"/>
    <lineage>
        <taxon>Eukaryota</taxon>
        <taxon>Fungi</taxon>
        <taxon>Dikarya</taxon>
        <taxon>Ascomycota</taxon>
        <taxon>Pezizomycotina</taxon>
        <taxon>Dothideomycetes</taxon>
        <taxon>Dothideomycetes incertae sedis</taxon>
        <taxon>Botryosphaeriales</taxon>
        <taxon>Botryosphaeriaceae</taxon>
        <taxon>Lasiodiplodia</taxon>
    </lineage>
</organism>
<evidence type="ECO:0000259" key="7">
    <source>
        <dbReference type="Pfam" id="PF03443"/>
    </source>
</evidence>
<evidence type="ECO:0000256" key="3">
    <source>
        <dbReference type="ARBA" id="ARBA00022525"/>
    </source>
</evidence>
<feature type="chain" id="PRO_5024788888" description="AA9 family lytic polysaccharide monooxygenase" evidence="6">
    <location>
        <begin position="21"/>
        <end position="367"/>
    </location>
</feature>
<feature type="domain" description="Auxiliary Activity family 9 catalytic" evidence="7">
    <location>
        <begin position="21"/>
        <end position="220"/>
    </location>
</feature>
<keyword evidence="4 5" id="KW-1015">Disulfide bond</keyword>
<evidence type="ECO:0000256" key="5">
    <source>
        <dbReference type="RuleBase" id="RU368122"/>
    </source>
</evidence>
<dbReference type="EC" id="1.14.99.56" evidence="5"/>
<comment type="subcellular location">
    <subcellularLocation>
        <location evidence="2 5">Secreted</location>
    </subcellularLocation>
</comment>
<keyword evidence="5" id="KW-0136">Cellulose degradation</keyword>
<evidence type="ECO:0000256" key="2">
    <source>
        <dbReference type="ARBA" id="ARBA00004613"/>
    </source>
</evidence>
<dbReference type="Proteomes" id="UP000325902">
    <property type="component" value="Unassembled WGS sequence"/>
</dbReference>
<dbReference type="PANTHER" id="PTHR33353">
    <property type="entry name" value="PUTATIVE (AFU_ORTHOLOGUE AFUA_1G12560)-RELATED"/>
    <property type="match status" value="1"/>
</dbReference>
<evidence type="ECO:0000256" key="4">
    <source>
        <dbReference type="ARBA" id="ARBA00023157"/>
    </source>
</evidence>
<dbReference type="Gene3D" id="2.70.50.70">
    <property type="match status" value="1"/>
</dbReference>
<dbReference type="EMBL" id="VCHE01000035">
    <property type="protein sequence ID" value="KAB2575243.1"/>
    <property type="molecule type" value="Genomic_DNA"/>
</dbReference>
<dbReference type="GO" id="GO:0005576">
    <property type="term" value="C:extracellular region"/>
    <property type="evidence" value="ECO:0007669"/>
    <property type="project" value="UniProtKB-SubCell"/>
</dbReference>
<dbReference type="GO" id="GO:0030248">
    <property type="term" value="F:cellulose binding"/>
    <property type="evidence" value="ECO:0007669"/>
    <property type="project" value="UniProtKB-UniRule"/>
</dbReference>
<evidence type="ECO:0000256" key="6">
    <source>
        <dbReference type="SAM" id="SignalP"/>
    </source>
</evidence>
<dbReference type="GO" id="GO:0030245">
    <property type="term" value="P:cellulose catabolic process"/>
    <property type="evidence" value="ECO:0007669"/>
    <property type="project" value="UniProtKB-UniRule"/>
</dbReference>
<dbReference type="Pfam" id="PF03443">
    <property type="entry name" value="AA9"/>
    <property type="match status" value="1"/>
</dbReference>
<comment type="cofactor">
    <cofactor evidence="1">
        <name>Cu(2+)</name>
        <dbReference type="ChEBI" id="CHEBI:29036"/>
    </cofactor>
</comment>
<proteinExistence type="predicted"/>
<evidence type="ECO:0000313" key="9">
    <source>
        <dbReference type="Proteomes" id="UP000325902"/>
    </source>
</evidence>
<dbReference type="PANTHER" id="PTHR33353:SF2">
    <property type="entry name" value="ENDO-BETA-1,4-GLUCANASE D"/>
    <property type="match status" value="1"/>
</dbReference>
<dbReference type="CDD" id="cd21175">
    <property type="entry name" value="LPMO_AA9"/>
    <property type="match status" value="1"/>
</dbReference>
<dbReference type="GO" id="GO:0008810">
    <property type="term" value="F:cellulase activity"/>
    <property type="evidence" value="ECO:0007669"/>
    <property type="project" value="UniProtKB-UniRule"/>
</dbReference>
<dbReference type="InterPro" id="IPR049892">
    <property type="entry name" value="AA9"/>
</dbReference>
<comment type="domain">
    <text evidence="5">Has a modular structure: an endo-beta-1,4-glucanase catalytic module at the N-terminus, a linker rich in serines and threonines, and a C-terminal carbohydrate-binding module (CBM).</text>
</comment>
<keyword evidence="6" id="KW-0732">Signal</keyword>
<feature type="signal peptide" evidence="6">
    <location>
        <begin position="1"/>
        <end position="20"/>
    </location>
</feature>
<comment type="caution">
    <text evidence="8">The sequence shown here is derived from an EMBL/GenBank/DDBJ whole genome shotgun (WGS) entry which is preliminary data.</text>
</comment>
<keyword evidence="5" id="KW-0119">Carbohydrate metabolism</keyword>
<keyword evidence="3 5" id="KW-0964">Secreted</keyword>
<accession>A0A5N5DBK5</accession>
<keyword evidence="5" id="KW-0624">Polysaccharide degradation</keyword>
<gene>
    <name evidence="8" type="primary">eglD_5</name>
    <name evidence="8" type="ORF">DBV05_g6173</name>
</gene>